<name>A0A8J3ABW0_9ACTN</name>
<gene>
    <name evidence="1" type="ORF">GCM10011354_27050</name>
</gene>
<protein>
    <submittedName>
        <fullName evidence="1">Uncharacterized protein</fullName>
    </submittedName>
</protein>
<accession>A0A8J3ABW0</accession>
<reference evidence="1" key="1">
    <citation type="journal article" date="2014" name="Int. J. Syst. Evol. Microbiol.">
        <title>Complete genome sequence of Corynebacterium casei LMG S-19264T (=DSM 44701T), isolated from a smear-ripened cheese.</title>
        <authorList>
            <consortium name="US DOE Joint Genome Institute (JGI-PGF)"/>
            <person name="Walter F."/>
            <person name="Albersmeier A."/>
            <person name="Kalinowski J."/>
            <person name="Ruckert C."/>
        </authorList>
    </citation>
    <scope>NUCLEOTIDE SEQUENCE</scope>
    <source>
        <strain evidence="1">CGMCC 1.14988</strain>
    </source>
</reference>
<proteinExistence type="predicted"/>
<sequence>MADDRKHLPQDSSQGTQDFQLVQVLHESRNMAAANGAFEDDGDSAWRELGGRIDRILDRLGVDGGEPATRPAAGMDRLERSSFPVELDTTDRAVASLRALGDRTDRDQLELANRAIRDLEDVLR</sequence>
<dbReference type="AlphaFoldDB" id="A0A8J3ABW0"/>
<dbReference type="RefSeq" id="WP_130648981.1">
    <property type="nucleotide sequence ID" value="NZ_BMHA01000010.1"/>
</dbReference>
<dbReference type="EMBL" id="BMHA01000010">
    <property type="protein sequence ID" value="GGI08032.1"/>
    <property type="molecule type" value="Genomic_DNA"/>
</dbReference>
<organism evidence="1 2">
    <name type="scientific">Egicoccus halophilus</name>
    <dbReference type="NCBI Taxonomy" id="1670830"/>
    <lineage>
        <taxon>Bacteria</taxon>
        <taxon>Bacillati</taxon>
        <taxon>Actinomycetota</taxon>
        <taxon>Nitriliruptoria</taxon>
        <taxon>Egicoccales</taxon>
        <taxon>Egicoccaceae</taxon>
        <taxon>Egicoccus</taxon>
    </lineage>
</organism>
<reference evidence="1" key="2">
    <citation type="submission" date="2020-09" db="EMBL/GenBank/DDBJ databases">
        <authorList>
            <person name="Sun Q."/>
            <person name="Zhou Y."/>
        </authorList>
    </citation>
    <scope>NUCLEOTIDE SEQUENCE</scope>
    <source>
        <strain evidence="1">CGMCC 1.14988</strain>
    </source>
</reference>
<evidence type="ECO:0000313" key="1">
    <source>
        <dbReference type="EMBL" id="GGI08032.1"/>
    </source>
</evidence>
<evidence type="ECO:0000313" key="2">
    <source>
        <dbReference type="Proteomes" id="UP000650511"/>
    </source>
</evidence>
<keyword evidence="2" id="KW-1185">Reference proteome</keyword>
<comment type="caution">
    <text evidence="1">The sequence shown here is derived from an EMBL/GenBank/DDBJ whole genome shotgun (WGS) entry which is preliminary data.</text>
</comment>
<dbReference type="Proteomes" id="UP000650511">
    <property type="component" value="Unassembled WGS sequence"/>
</dbReference>